<keyword evidence="1" id="KW-0732">Signal</keyword>
<keyword evidence="3" id="KW-1185">Reference proteome</keyword>
<name>A0A1G6RGR4_9BURK</name>
<gene>
    <name evidence="2" type="ORF">SAMN05421548_113124</name>
</gene>
<organism evidence="2 3">
    <name type="scientific">Paraburkholderia lycopersici</name>
    <dbReference type="NCBI Taxonomy" id="416944"/>
    <lineage>
        <taxon>Bacteria</taxon>
        <taxon>Pseudomonadati</taxon>
        <taxon>Pseudomonadota</taxon>
        <taxon>Betaproteobacteria</taxon>
        <taxon>Burkholderiales</taxon>
        <taxon>Burkholderiaceae</taxon>
        <taxon>Paraburkholderia</taxon>
    </lineage>
</organism>
<dbReference type="RefSeq" id="WP_176929115.1">
    <property type="nucleotide sequence ID" value="NZ_FMYQ01000013.1"/>
</dbReference>
<feature type="signal peptide" evidence="1">
    <location>
        <begin position="1"/>
        <end position="28"/>
    </location>
</feature>
<sequence length="54" mass="6012">MNAVFKPVARLFALISCTALFAPLAAVAAPYHHHEACHVEHHHGHAERVCHRVH</sequence>
<reference evidence="3" key="1">
    <citation type="submission" date="2016-09" db="EMBL/GenBank/DDBJ databases">
        <authorList>
            <person name="Varghese N."/>
            <person name="Submissions S."/>
        </authorList>
    </citation>
    <scope>NUCLEOTIDE SEQUENCE [LARGE SCALE GENOMIC DNA]</scope>
    <source>
        <strain evidence="3">TNe-862</strain>
    </source>
</reference>
<feature type="chain" id="PRO_5011506215" description="Cobalt transporter subunit CbtB" evidence="1">
    <location>
        <begin position="29"/>
        <end position="54"/>
    </location>
</feature>
<accession>A0A1G6RGR4</accession>
<dbReference type="STRING" id="416944.SAMN05421548_113124"/>
<dbReference type="Proteomes" id="UP000198908">
    <property type="component" value="Unassembled WGS sequence"/>
</dbReference>
<evidence type="ECO:0008006" key="4">
    <source>
        <dbReference type="Google" id="ProtNLM"/>
    </source>
</evidence>
<dbReference type="EMBL" id="FMYQ01000013">
    <property type="protein sequence ID" value="SDD03812.1"/>
    <property type="molecule type" value="Genomic_DNA"/>
</dbReference>
<dbReference type="AlphaFoldDB" id="A0A1G6RGR4"/>
<proteinExistence type="predicted"/>
<evidence type="ECO:0000313" key="3">
    <source>
        <dbReference type="Proteomes" id="UP000198908"/>
    </source>
</evidence>
<evidence type="ECO:0000313" key="2">
    <source>
        <dbReference type="EMBL" id="SDD03812.1"/>
    </source>
</evidence>
<evidence type="ECO:0000256" key="1">
    <source>
        <dbReference type="SAM" id="SignalP"/>
    </source>
</evidence>
<protein>
    <recommendedName>
        <fullName evidence="4">Cobalt transporter subunit CbtB</fullName>
    </recommendedName>
</protein>